<evidence type="ECO:0000313" key="3">
    <source>
        <dbReference type="EMBL" id="MDT0498198.1"/>
    </source>
</evidence>
<comment type="caution">
    <text evidence="3">The sequence shown here is derived from an EMBL/GenBank/DDBJ whole genome shotgun (WGS) entry which is preliminary data.</text>
</comment>
<dbReference type="Gene3D" id="3.40.50.850">
    <property type="entry name" value="Isochorismatase-like"/>
    <property type="match status" value="1"/>
</dbReference>
<dbReference type="InterPro" id="IPR050272">
    <property type="entry name" value="Isochorismatase-like_hydrls"/>
</dbReference>
<proteinExistence type="predicted"/>
<dbReference type="RefSeq" id="WP_311365562.1">
    <property type="nucleotide sequence ID" value="NZ_JAVRIC010000018.1"/>
</dbReference>
<dbReference type="EMBL" id="JAVRIC010000018">
    <property type="protein sequence ID" value="MDT0498198.1"/>
    <property type="molecule type" value="Genomic_DNA"/>
</dbReference>
<gene>
    <name evidence="3" type="ORF">RM530_12595</name>
</gene>
<name>A0ABU2WJZ5_9GAMM</name>
<dbReference type="EC" id="3.-.-.-" evidence="3"/>
<dbReference type="CDD" id="cd00431">
    <property type="entry name" value="cysteine_hydrolases"/>
    <property type="match status" value="1"/>
</dbReference>
<feature type="domain" description="Isochorismatase-like" evidence="2">
    <location>
        <begin position="19"/>
        <end position="182"/>
    </location>
</feature>
<reference evidence="3 4" key="1">
    <citation type="submission" date="2023-09" db="EMBL/GenBank/DDBJ databases">
        <authorList>
            <person name="Rey-Velasco X."/>
        </authorList>
    </citation>
    <scope>NUCLEOTIDE SEQUENCE [LARGE SCALE GENOMIC DNA]</scope>
    <source>
        <strain evidence="3 4">W345</strain>
    </source>
</reference>
<evidence type="ECO:0000256" key="1">
    <source>
        <dbReference type="ARBA" id="ARBA00022801"/>
    </source>
</evidence>
<keyword evidence="1 3" id="KW-0378">Hydrolase</keyword>
<dbReference type="Proteomes" id="UP001254608">
    <property type="component" value="Unassembled WGS sequence"/>
</dbReference>
<evidence type="ECO:0000259" key="2">
    <source>
        <dbReference type="Pfam" id="PF00857"/>
    </source>
</evidence>
<dbReference type="InterPro" id="IPR000868">
    <property type="entry name" value="Isochorismatase-like_dom"/>
</dbReference>
<sequence length="244" mass="26874">MNPLGKHRRAGDPVEPERTALILIDVINDMDSPDLGREFLDAAGIAARQIRELKRRAKAAGIPTIYANDNFGNWRAEFSEVIAHCTRPGVPGKPISELLLPQEDDYFVLKPRHSGFFGTALELLLQHLKKDTLILAGFAGDVCVLFTAHDAYMREYDLFVPRDCVASSEPAANEQALRFMSDVAKADTRASNTFEFPETSNQTAPPQQFEVLNERDAQAAAPDAASLCGEEDPGAALEYLKDRS</sequence>
<dbReference type="InterPro" id="IPR036380">
    <property type="entry name" value="Isochorismatase-like_sf"/>
</dbReference>
<keyword evidence="4" id="KW-1185">Reference proteome</keyword>
<dbReference type="PANTHER" id="PTHR43540">
    <property type="entry name" value="PEROXYUREIDOACRYLATE/UREIDOACRYLATE AMIDOHYDROLASE-RELATED"/>
    <property type="match status" value="1"/>
</dbReference>
<dbReference type="SUPFAM" id="SSF52499">
    <property type="entry name" value="Isochorismatase-like hydrolases"/>
    <property type="match status" value="1"/>
</dbReference>
<accession>A0ABU2WJZ5</accession>
<evidence type="ECO:0000313" key="4">
    <source>
        <dbReference type="Proteomes" id="UP001254608"/>
    </source>
</evidence>
<dbReference type="Pfam" id="PF00857">
    <property type="entry name" value="Isochorismatase"/>
    <property type="match status" value="1"/>
</dbReference>
<organism evidence="3 4">
    <name type="scientific">Banduia mediterranea</name>
    <dbReference type="NCBI Taxonomy" id="3075609"/>
    <lineage>
        <taxon>Bacteria</taxon>
        <taxon>Pseudomonadati</taxon>
        <taxon>Pseudomonadota</taxon>
        <taxon>Gammaproteobacteria</taxon>
        <taxon>Nevskiales</taxon>
        <taxon>Algiphilaceae</taxon>
        <taxon>Banduia</taxon>
    </lineage>
</organism>
<protein>
    <submittedName>
        <fullName evidence="3">Isochorismatase family cysteine hydrolase</fullName>
        <ecNumber evidence="3">3.-.-.-</ecNumber>
    </submittedName>
</protein>
<dbReference type="GO" id="GO:0016787">
    <property type="term" value="F:hydrolase activity"/>
    <property type="evidence" value="ECO:0007669"/>
    <property type="project" value="UniProtKB-KW"/>
</dbReference>
<dbReference type="PANTHER" id="PTHR43540:SF6">
    <property type="entry name" value="ISOCHORISMATASE-LIKE DOMAIN-CONTAINING PROTEIN"/>
    <property type="match status" value="1"/>
</dbReference>